<dbReference type="AlphaFoldDB" id="A0A0A1DHQ5"/>
<organism evidence="1 2">
    <name type="scientific">Nocardioides simplex</name>
    <name type="common">Arthrobacter simplex</name>
    <dbReference type="NCBI Taxonomy" id="2045"/>
    <lineage>
        <taxon>Bacteria</taxon>
        <taxon>Bacillati</taxon>
        <taxon>Actinomycetota</taxon>
        <taxon>Actinomycetes</taxon>
        <taxon>Propionibacteriales</taxon>
        <taxon>Nocardioidaceae</taxon>
        <taxon>Pimelobacter</taxon>
    </lineage>
</organism>
<sequence>MPLEEWLAGHFDAVRPDGTVVVDPPLPMPQIHRFSLRRVIAEWGAAFGEENLVLVVPAPGDRRGNFRVFEALMGVPEVLAPPAMDNASLPFPEAEMLRAFNNAYTARGGDHPTWMFAMGTIARPRLRELAGRATPYGITAPRWAAERGNDYTADWITAVRESDATVVGDLDHLLVDPDAFPERVEVPGNVSVETAGQLIDIAFAAALDQGRRQRDAAPSDDLSAHGSRDLAREVARRVRRRVTRR</sequence>
<gene>
    <name evidence="1" type="ORF">KR76_03410</name>
</gene>
<protein>
    <submittedName>
        <fullName evidence="1">Uncharacterized protein</fullName>
    </submittedName>
</protein>
<accession>A0A0A1DHQ5</accession>
<evidence type="ECO:0000313" key="2">
    <source>
        <dbReference type="Proteomes" id="UP000030300"/>
    </source>
</evidence>
<dbReference type="eggNOG" id="ENOG502ZN3G">
    <property type="taxonomic scope" value="Bacteria"/>
</dbReference>
<dbReference type="Proteomes" id="UP000030300">
    <property type="component" value="Chromosome"/>
</dbReference>
<dbReference type="EMBL" id="CP009896">
    <property type="protein sequence ID" value="AIY16043.2"/>
    <property type="molecule type" value="Genomic_DNA"/>
</dbReference>
<dbReference type="KEGG" id="psim:KR76_03410"/>
<keyword evidence="2" id="KW-1185">Reference proteome</keyword>
<reference evidence="1 2" key="1">
    <citation type="journal article" date="2015" name="Genome Announc.">
        <title>Complete Genome Sequence of Steroid-Transforming Nocardioides simplex VKM Ac-2033D.</title>
        <authorList>
            <person name="Shtratnikova V.Y."/>
            <person name="Schelkunov M.I."/>
            <person name="Pekov Y.A."/>
            <person name="Fokina V.V."/>
            <person name="Logacheva M.D."/>
            <person name="Sokolov S.L."/>
            <person name="Bragin E.Y."/>
            <person name="Ashapkin V.V."/>
            <person name="Donova M.V."/>
        </authorList>
    </citation>
    <scope>NUCLEOTIDE SEQUENCE [LARGE SCALE GENOMIC DNA]</scope>
    <source>
        <strain evidence="1 2">VKM Ac-2033D</strain>
    </source>
</reference>
<evidence type="ECO:0000313" key="1">
    <source>
        <dbReference type="EMBL" id="AIY16043.2"/>
    </source>
</evidence>
<name>A0A0A1DHQ5_NOCSI</name>
<proteinExistence type="predicted"/>
<dbReference type="STRING" id="2045.KR76_03410"/>
<dbReference type="HOGENOM" id="CLU_1132686_0_0_11"/>